<evidence type="ECO:0000313" key="3">
    <source>
        <dbReference type="Proteomes" id="UP000325211"/>
    </source>
</evidence>
<gene>
    <name evidence="2" type="ORF">DEJ50_10610</name>
</gene>
<evidence type="ECO:0000256" key="1">
    <source>
        <dbReference type="SAM" id="MobiDB-lite"/>
    </source>
</evidence>
<dbReference type="Proteomes" id="UP000325211">
    <property type="component" value="Chromosome"/>
</dbReference>
<protein>
    <submittedName>
        <fullName evidence="2">Uncharacterized protein</fullName>
    </submittedName>
</protein>
<accession>A0A5P2D0W9</accession>
<organism evidence="2 3">
    <name type="scientific">Streptomyces venezuelae</name>
    <dbReference type="NCBI Taxonomy" id="54571"/>
    <lineage>
        <taxon>Bacteria</taxon>
        <taxon>Bacillati</taxon>
        <taxon>Actinomycetota</taxon>
        <taxon>Actinomycetes</taxon>
        <taxon>Kitasatosporales</taxon>
        <taxon>Streptomycetaceae</taxon>
        <taxon>Streptomyces</taxon>
    </lineage>
</organism>
<sequence length="72" mass="7443">MHTAEFCDLPGPHTEPAVQLRAGGALPMPGCEPPGRPPAVPRPVEAAPPAPDPAPRAVSGRVTLCILCRSRT</sequence>
<proteinExistence type="predicted"/>
<dbReference type="AlphaFoldDB" id="A0A5P2D0W9"/>
<evidence type="ECO:0000313" key="2">
    <source>
        <dbReference type="EMBL" id="QES48200.1"/>
    </source>
</evidence>
<dbReference type="EMBL" id="CP029190">
    <property type="protein sequence ID" value="QES48200.1"/>
    <property type="molecule type" value="Genomic_DNA"/>
</dbReference>
<name>A0A5P2D0W9_STRVZ</name>
<reference evidence="2 3" key="1">
    <citation type="submission" date="2018-05" db="EMBL/GenBank/DDBJ databases">
        <title>Streptomyces venezuelae.</title>
        <authorList>
            <person name="Kim W."/>
            <person name="Lee N."/>
            <person name="Cho B.-K."/>
        </authorList>
    </citation>
    <scope>NUCLEOTIDE SEQUENCE [LARGE SCALE GENOMIC DNA]</scope>
    <source>
        <strain evidence="2 3">ATCC 21782</strain>
    </source>
</reference>
<feature type="region of interest" description="Disordered" evidence="1">
    <location>
        <begin position="24"/>
        <end position="56"/>
    </location>
</feature>
<feature type="compositionally biased region" description="Pro residues" evidence="1">
    <location>
        <begin position="30"/>
        <end position="54"/>
    </location>
</feature>